<dbReference type="Proteomes" id="UP000669179">
    <property type="component" value="Unassembled WGS sequence"/>
</dbReference>
<accession>A0A939T153</accession>
<evidence type="ECO:0000256" key="2">
    <source>
        <dbReference type="ARBA" id="ARBA00022487"/>
    </source>
</evidence>
<evidence type="ECO:0000313" key="9">
    <source>
        <dbReference type="EMBL" id="MBO2446796.1"/>
    </source>
</evidence>
<dbReference type="PANTHER" id="PTHR33938">
    <property type="entry name" value="FERULOYL ESTERASE B-RELATED"/>
    <property type="match status" value="1"/>
</dbReference>
<dbReference type="EMBL" id="JAGEOJ010000002">
    <property type="protein sequence ID" value="MBO2446796.1"/>
    <property type="molecule type" value="Genomic_DNA"/>
</dbReference>
<keyword evidence="5 9" id="KW-0378">Hydrolase</keyword>
<keyword evidence="10" id="KW-1185">Reference proteome</keyword>
<keyword evidence="2" id="KW-0719">Serine esterase</keyword>
<evidence type="ECO:0000256" key="8">
    <source>
        <dbReference type="SAM" id="SignalP"/>
    </source>
</evidence>
<dbReference type="AlphaFoldDB" id="A0A939T153"/>
<evidence type="ECO:0000256" key="7">
    <source>
        <dbReference type="ARBA" id="ARBA00023157"/>
    </source>
</evidence>
<dbReference type="GO" id="GO:0046872">
    <property type="term" value="F:metal ion binding"/>
    <property type="evidence" value="ECO:0007669"/>
    <property type="project" value="UniProtKB-KW"/>
</dbReference>
<keyword evidence="6" id="KW-0106">Calcium</keyword>
<comment type="similarity">
    <text evidence="1">Belongs to the tannase family.</text>
</comment>
<dbReference type="SUPFAM" id="SSF53474">
    <property type="entry name" value="alpha/beta-Hydrolases"/>
    <property type="match status" value="1"/>
</dbReference>
<dbReference type="InterPro" id="IPR011118">
    <property type="entry name" value="Tannase/feruloyl_esterase"/>
</dbReference>
<dbReference type="GO" id="GO:0052689">
    <property type="term" value="F:carboxylic ester hydrolase activity"/>
    <property type="evidence" value="ECO:0007669"/>
    <property type="project" value="UniProtKB-KW"/>
</dbReference>
<dbReference type="PANTHER" id="PTHR33938:SF15">
    <property type="entry name" value="FERULOYL ESTERASE B-RELATED"/>
    <property type="match status" value="1"/>
</dbReference>
<reference evidence="9" key="1">
    <citation type="submission" date="2021-03" db="EMBL/GenBank/DDBJ databases">
        <authorList>
            <person name="Kanchanasin P."/>
            <person name="Saeng-In P."/>
            <person name="Phongsopitanun W."/>
            <person name="Yuki M."/>
            <person name="Kudo T."/>
            <person name="Ohkuma M."/>
            <person name="Tanasupawat S."/>
        </authorList>
    </citation>
    <scope>NUCLEOTIDE SEQUENCE</scope>
    <source>
        <strain evidence="9">GKU 128</strain>
    </source>
</reference>
<comment type="caution">
    <text evidence="9">The sequence shown here is derived from an EMBL/GenBank/DDBJ whole genome shotgun (WGS) entry which is preliminary data.</text>
</comment>
<sequence length="557" mass="60203">MRFTMRIVAALGGLVFALAVLAPPGLAQQARPAQEARPARQATAMQCADLAGKTLDLPGAVTHVTSTGPTQENGTTYCRVEGYVEPHVRFVLRLPSTYNGRYLQYGCDGLCGIFREDLFPSRCTGGVPGDMALAVTDDGHHSDLPFPLNLFDGKWAANDRAARDDYEFRAPHVVSRASKEIIKAYYGSAPVRSYFKGCSTGGREGLLLAQRYPHDFNGIIAGDPTNYNGALNGVYFTWMVRSNLDGKGGPILTQDKLSPLHQAVLKACDARDGLKDGMIDDPAACTFDPASVACPPGTDRPTCLTPAQVTVVRKLYAGPTDAKGRRLYPGGEPYGSEEGWAGASVPVNGATVSPLADSFLKYLGYPIGKPASSVADFTFTVAELNRLTAETSRGNALGLDLRRFRQAGGKLIMWHGAADQSIPPASTLDYYQRLWERNGGLARTRQFARMFLVPAVYHCAAEFLPGYKLNAFDPLPGLVRWVENGQAPAKVIAEQRDAGKVVATRPVFAYPERARYLGTGSIDDARNFVSAPPLTPPRNVIHWAGDYLYDVPGPVAR</sequence>
<evidence type="ECO:0000256" key="5">
    <source>
        <dbReference type="ARBA" id="ARBA00022801"/>
    </source>
</evidence>
<dbReference type="RefSeq" id="WP_208254371.1">
    <property type="nucleotide sequence ID" value="NZ_JAGEOJ010000002.1"/>
</dbReference>
<organism evidence="9 10">
    <name type="scientific">Actinomadura barringtoniae</name>
    <dbReference type="NCBI Taxonomy" id="1427535"/>
    <lineage>
        <taxon>Bacteria</taxon>
        <taxon>Bacillati</taxon>
        <taxon>Actinomycetota</taxon>
        <taxon>Actinomycetes</taxon>
        <taxon>Streptosporangiales</taxon>
        <taxon>Thermomonosporaceae</taxon>
        <taxon>Actinomadura</taxon>
    </lineage>
</organism>
<keyword evidence="4 8" id="KW-0732">Signal</keyword>
<feature type="signal peptide" evidence="8">
    <location>
        <begin position="1"/>
        <end position="22"/>
    </location>
</feature>
<name>A0A939T153_9ACTN</name>
<proteinExistence type="inferred from homology"/>
<evidence type="ECO:0000256" key="1">
    <source>
        <dbReference type="ARBA" id="ARBA00006249"/>
    </source>
</evidence>
<dbReference type="InterPro" id="IPR029058">
    <property type="entry name" value="AB_hydrolase_fold"/>
</dbReference>
<evidence type="ECO:0000313" key="10">
    <source>
        <dbReference type="Proteomes" id="UP000669179"/>
    </source>
</evidence>
<feature type="chain" id="PRO_5039168206" evidence="8">
    <location>
        <begin position="23"/>
        <end position="557"/>
    </location>
</feature>
<evidence type="ECO:0000256" key="6">
    <source>
        <dbReference type="ARBA" id="ARBA00022837"/>
    </source>
</evidence>
<keyword evidence="3" id="KW-0479">Metal-binding</keyword>
<evidence type="ECO:0000256" key="4">
    <source>
        <dbReference type="ARBA" id="ARBA00022729"/>
    </source>
</evidence>
<evidence type="ECO:0000256" key="3">
    <source>
        <dbReference type="ARBA" id="ARBA00022723"/>
    </source>
</evidence>
<protein>
    <submittedName>
        <fullName evidence="9">Tannase/feruloyl esterase family alpha/beta hydrolase</fullName>
    </submittedName>
</protein>
<keyword evidence="7" id="KW-1015">Disulfide bond</keyword>
<gene>
    <name evidence="9" type="ORF">J4573_06815</name>
</gene>
<dbReference type="Pfam" id="PF07519">
    <property type="entry name" value="Tannase"/>
    <property type="match status" value="1"/>
</dbReference>